<keyword evidence="2" id="KW-1185">Reference proteome</keyword>
<gene>
    <name evidence="1" type="ORF">WAE58_04410</name>
</gene>
<organism evidence="1 2">
    <name type="scientific">Pedobacter panaciterrae</name>
    <dbReference type="NCBI Taxonomy" id="363849"/>
    <lineage>
        <taxon>Bacteria</taxon>
        <taxon>Pseudomonadati</taxon>
        <taxon>Bacteroidota</taxon>
        <taxon>Sphingobacteriia</taxon>
        <taxon>Sphingobacteriales</taxon>
        <taxon>Sphingobacteriaceae</taxon>
        <taxon>Pedobacter</taxon>
    </lineage>
</organism>
<protein>
    <recommendedName>
        <fullName evidence="3">Anti-bacteriophage protein A/HamA C-terminal domain-containing protein</fullName>
    </recommendedName>
</protein>
<accession>A0ABU8NHC8</accession>
<dbReference type="RefSeq" id="WP_337715429.1">
    <property type="nucleotide sequence ID" value="NZ_JBBEUB010000001.1"/>
</dbReference>
<reference evidence="1 2" key="1">
    <citation type="submission" date="2024-03" db="EMBL/GenBank/DDBJ databases">
        <title>Sequence of Lycoming College Course Isolates.</title>
        <authorList>
            <person name="Plotts O."/>
            <person name="Newman J."/>
        </authorList>
    </citation>
    <scope>NUCLEOTIDE SEQUENCE [LARGE SCALE GENOMIC DNA]</scope>
    <source>
        <strain evidence="1 2">CJB-3</strain>
    </source>
</reference>
<comment type="caution">
    <text evidence="1">The sequence shown here is derived from an EMBL/GenBank/DDBJ whole genome shotgun (WGS) entry which is preliminary data.</text>
</comment>
<dbReference type="Proteomes" id="UP001378956">
    <property type="component" value="Unassembled WGS sequence"/>
</dbReference>
<evidence type="ECO:0000313" key="2">
    <source>
        <dbReference type="Proteomes" id="UP001378956"/>
    </source>
</evidence>
<evidence type="ECO:0000313" key="1">
    <source>
        <dbReference type="EMBL" id="MEJ2901649.1"/>
    </source>
</evidence>
<evidence type="ECO:0008006" key="3">
    <source>
        <dbReference type="Google" id="ProtNLM"/>
    </source>
</evidence>
<dbReference type="EMBL" id="JBBEUB010000001">
    <property type="protein sequence ID" value="MEJ2901649.1"/>
    <property type="molecule type" value="Genomic_DNA"/>
</dbReference>
<proteinExistence type="predicted"/>
<name>A0ABU8NHC8_9SPHI</name>
<sequence length="227" mass="25830">MTGYTIVDHQQLDTHITFFRVEPTNIEITLKEILQSLSDMAWIHNFDLGYLAGSYQQRAEESVTYIAKNIIKSTDDAVTSSSGEYVVSELARVTIVENMKYLNIPLAELFKEKSVKNHGFDFYTRNLQEILLFGEAKYSARDNSYGESLKQIVEFIDIKQDNSDLPDIDRFCCENSKKNFVNGHKGYISAFSAKKIPTDQLIENIKANTHYATASAFRELICVAVNI</sequence>